<accession>A0A7W7G3W2</accession>
<dbReference type="GO" id="GO:0016020">
    <property type="term" value="C:membrane"/>
    <property type="evidence" value="ECO:0007669"/>
    <property type="project" value="TreeGrafter"/>
</dbReference>
<dbReference type="PRINTS" id="PR00111">
    <property type="entry name" value="ABHYDROLASE"/>
</dbReference>
<organism evidence="2 3">
    <name type="scientific">Paractinoplanes abujensis</name>
    <dbReference type="NCBI Taxonomy" id="882441"/>
    <lineage>
        <taxon>Bacteria</taxon>
        <taxon>Bacillati</taxon>
        <taxon>Actinomycetota</taxon>
        <taxon>Actinomycetes</taxon>
        <taxon>Micromonosporales</taxon>
        <taxon>Micromonosporaceae</taxon>
        <taxon>Paractinoplanes</taxon>
    </lineage>
</organism>
<dbReference type="AlphaFoldDB" id="A0A7W7G3W2"/>
<dbReference type="PANTHER" id="PTHR43798:SF33">
    <property type="entry name" value="HYDROLASE, PUTATIVE (AFU_ORTHOLOGUE AFUA_2G14860)-RELATED"/>
    <property type="match status" value="1"/>
</dbReference>
<dbReference type="InterPro" id="IPR000073">
    <property type="entry name" value="AB_hydrolase_1"/>
</dbReference>
<dbReference type="PANTHER" id="PTHR43798">
    <property type="entry name" value="MONOACYLGLYCEROL LIPASE"/>
    <property type="match status" value="1"/>
</dbReference>
<dbReference type="InterPro" id="IPR050266">
    <property type="entry name" value="AB_hydrolase_sf"/>
</dbReference>
<evidence type="ECO:0000313" key="3">
    <source>
        <dbReference type="Proteomes" id="UP000542742"/>
    </source>
</evidence>
<dbReference type="GO" id="GO:0003824">
    <property type="term" value="F:catalytic activity"/>
    <property type="evidence" value="ECO:0007669"/>
    <property type="project" value="UniProtKB-ARBA"/>
</dbReference>
<dbReference type="InterPro" id="IPR029058">
    <property type="entry name" value="AB_hydrolase_fold"/>
</dbReference>
<dbReference type="Gene3D" id="3.40.50.1820">
    <property type="entry name" value="alpha/beta hydrolase"/>
    <property type="match status" value="1"/>
</dbReference>
<dbReference type="SUPFAM" id="SSF53474">
    <property type="entry name" value="alpha/beta-Hydrolases"/>
    <property type="match status" value="1"/>
</dbReference>
<dbReference type="Pfam" id="PF12697">
    <property type="entry name" value="Abhydrolase_6"/>
    <property type="match status" value="1"/>
</dbReference>
<keyword evidence="3" id="KW-1185">Reference proteome</keyword>
<dbReference type="Proteomes" id="UP000542742">
    <property type="component" value="Unassembled WGS sequence"/>
</dbReference>
<comment type="caution">
    <text evidence="2">The sequence shown here is derived from an EMBL/GenBank/DDBJ whole genome shotgun (WGS) entry which is preliminary data.</text>
</comment>
<evidence type="ECO:0000313" key="2">
    <source>
        <dbReference type="EMBL" id="MBB4695034.1"/>
    </source>
</evidence>
<dbReference type="EMBL" id="JACHMF010000001">
    <property type="protein sequence ID" value="MBB4695034.1"/>
    <property type="molecule type" value="Genomic_DNA"/>
</dbReference>
<evidence type="ECO:0000259" key="1">
    <source>
        <dbReference type="Pfam" id="PF12697"/>
    </source>
</evidence>
<protein>
    <submittedName>
        <fullName evidence="2">Pimeloyl-ACP methyl ester carboxylesterase</fullName>
    </submittedName>
</protein>
<reference evidence="2 3" key="1">
    <citation type="submission" date="2020-08" db="EMBL/GenBank/DDBJ databases">
        <title>Sequencing the genomes of 1000 actinobacteria strains.</title>
        <authorList>
            <person name="Klenk H.-P."/>
        </authorList>
    </citation>
    <scope>NUCLEOTIDE SEQUENCE [LARGE SCALE GENOMIC DNA]</scope>
    <source>
        <strain evidence="2 3">DSM 45518</strain>
    </source>
</reference>
<dbReference type="RefSeq" id="WP_239093501.1">
    <property type="nucleotide sequence ID" value="NZ_BOMC01000072.1"/>
</dbReference>
<proteinExistence type="predicted"/>
<name>A0A7W7G3W2_9ACTN</name>
<gene>
    <name evidence="2" type="ORF">BKA14_005182</name>
</gene>
<sequence>MTDHGFRSRWTTVRGLRIHDRSGPGPVALPVVMLHGLAVSHRYLMPTAAVLSRWHPVVVPDLPGFGLSGKPSHPYDVSEHADVMADWLAARGLRRVALAGHSFGAEVAARLAVLVPGTVAALVLASPTTDPRARTRRGLIGRWLVDTAVEAPWQVPILARDVADAKPWRVLATVGHSVRNRVEDDLVKAGVPTLVLGGSLDPVAPARWRAEVAALTGGISVTVPQGAHNVLTTSPRRSAAAIAAHLRDV</sequence>
<feature type="domain" description="AB hydrolase-1" evidence="1">
    <location>
        <begin position="31"/>
        <end position="240"/>
    </location>
</feature>